<sequence length="173" mass="19131">MSDRLEIAEMTVEQLEAQLAANHAQNKVEHDARNKRCDQNRALKLHLTRKTAKCWILVSVHSGADNAVIPVSEKVPAHYMSLTFTTGSEVTDLENITIIRKPRAGVKIQIQTEAETDPVAFVRLQIGQSVTVGVDSLSTKKAKITTDYSVTLFATEAEAVAAKLKLDNEDDRF</sequence>
<comment type="caution">
    <text evidence="1">The sequence shown here is derived from an EMBL/GenBank/DDBJ whole genome shotgun (WGS) entry which is preliminary data.</text>
</comment>
<gene>
    <name evidence="1" type="ORF">A3I41_04765</name>
</gene>
<organism evidence="1 2">
    <name type="scientific">Candidatus Uhrbacteria bacterium RIFCSPLOWO2_02_FULL_48_18</name>
    <dbReference type="NCBI Taxonomy" id="1802408"/>
    <lineage>
        <taxon>Bacteria</taxon>
        <taxon>Candidatus Uhriibacteriota</taxon>
    </lineage>
</organism>
<accession>A0A1F7V7V4</accession>
<evidence type="ECO:0000313" key="1">
    <source>
        <dbReference type="EMBL" id="OGL86569.1"/>
    </source>
</evidence>
<name>A0A1F7V7V4_9BACT</name>
<proteinExistence type="predicted"/>
<dbReference type="AlphaFoldDB" id="A0A1F7V7V4"/>
<evidence type="ECO:0000313" key="2">
    <source>
        <dbReference type="Proteomes" id="UP000176593"/>
    </source>
</evidence>
<dbReference type="EMBL" id="MGEQ01000008">
    <property type="protein sequence ID" value="OGL86569.1"/>
    <property type="molecule type" value="Genomic_DNA"/>
</dbReference>
<reference evidence="1 2" key="1">
    <citation type="journal article" date="2016" name="Nat. Commun.">
        <title>Thousands of microbial genomes shed light on interconnected biogeochemical processes in an aquifer system.</title>
        <authorList>
            <person name="Anantharaman K."/>
            <person name="Brown C.T."/>
            <person name="Hug L.A."/>
            <person name="Sharon I."/>
            <person name="Castelle C.J."/>
            <person name="Probst A.J."/>
            <person name="Thomas B.C."/>
            <person name="Singh A."/>
            <person name="Wilkins M.J."/>
            <person name="Karaoz U."/>
            <person name="Brodie E.L."/>
            <person name="Williams K.H."/>
            <person name="Hubbard S.S."/>
            <person name="Banfield J.F."/>
        </authorList>
    </citation>
    <scope>NUCLEOTIDE SEQUENCE [LARGE SCALE GENOMIC DNA]</scope>
</reference>
<dbReference type="Proteomes" id="UP000176593">
    <property type="component" value="Unassembled WGS sequence"/>
</dbReference>
<protein>
    <submittedName>
        <fullName evidence="1">Uncharacterized protein</fullName>
    </submittedName>
</protein>